<keyword evidence="2" id="KW-1185">Reference proteome</keyword>
<comment type="caution">
    <text evidence="1">The sequence shown here is derived from an EMBL/GenBank/DDBJ whole genome shotgun (WGS) entry which is preliminary data.</text>
</comment>
<organism evidence="1 2">
    <name type="scientific">Manihot esculenta</name>
    <name type="common">Cassava</name>
    <name type="synonym">Jatropha manihot</name>
    <dbReference type="NCBI Taxonomy" id="3983"/>
    <lineage>
        <taxon>Eukaryota</taxon>
        <taxon>Viridiplantae</taxon>
        <taxon>Streptophyta</taxon>
        <taxon>Embryophyta</taxon>
        <taxon>Tracheophyta</taxon>
        <taxon>Spermatophyta</taxon>
        <taxon>Magnoliopsida</taxon>
        <taxon>eudicotyledons</taxon>
        <taxon>Gunneridae</taxon>
        <taxon>Pentapetalae</taxon>
        <taxon>rosids</taxon>
        <taxon>fabids</taxon>
        <taxon>Malpighiales</taxon>
        <taxon>Euphorbiaceae</taxon>
        <taxon>Crotonoideae</taxon>
        <taxon>Manihoteae</taxon>
        <taxon>Manihot</taxon>
    </lineage>
</organism>
<sequence length="122" mass="14019">MGVVAIFTLIDVIEMAKKAKERVDWQPRYQSNRNFNYIILIETQQYRGNYNGQPSRVINSGNPQNTVEERRDSKGKIVINTADKGDKINPYQKPTGDLCCRCRQLGHRSNNCLECKGVNNDR</sequence>
<evidence type="ECO:0000313" key="2">
    <source>
        <dbReference type="Proteomes" id="UP000091857"/>
    </source>
</evidence>
<dbReference type="EMBL" id="CM004387">
    <property type="protein sequence ID" value="KAG8663024.1"/>
    <property type="molecule type" value="Genomic_DNA"/>
</dbReference>
<dbReference type="Proteomes" id="UP000091857">
    <property type="component" value="Chromosome 1"/>
</dbReference>
<proteinExistence type="predicted"/>
<reference evidence="2" key="1">
    <citation type="journal article" date="2016" name="Nat. Biotechnol.">
        <title>Sequencing wild and cultivated cassava and related species reveals extensive interspecific hybridization and genetic diversity.</title>
        <authorList>
            <person name="Bredeson J.V."/>
            <person name="Lyons J.B."/>
            <person name="Prochnik S.E."/>
            <person name="Wu G.A."/>
            <person name="Ha C.M."/>
            <person name="Edsinger-Gonzales E."/>
            <person name="Grimwood J."/>
            <person name="Schmutz J."/>
            <person name="Rabbi I.Y."/>
            <person name="Egesi C."/>
            <person name="Nauluvula P."/>
            <person name="Lebot V."/>
            <person name="Ndunguru J."/>
            <person name="Mkamilo G."/>
            <person name="Bart R.S."/>
            <person name="Setter T.L."/>
            <person name="Gleadow R.M."/>
            <person name="Kulakow P."/>
            <person name="Ferguson M.E."/>
            <person name="Rounsley S."/>
            <person name="Rokhsar D.S."/>
        </authorList>
    </citation>
    <scope>NUCLEOTIDE SEQUENCE [LARGE SCALE GENOMIC DNA]</scope>
    <source>
        <strain evidence="2">cv. AM560-2</strain>
    </source>
</reference>
<protein>
    <submittedName>
        <fullName evidence="1">Uncharacterized protein</fullName>
    </submittedName>
</protein>
<accession>A0ACB7IFP3</accession>
<evidence type="ECO:0000313" key="1">
    <source>
        <dbReference type="EMBL" id="KAG8663024.1"/>
    </source>
</evidence>
<name>A0ACB7IFP3_MANES</name>
<gene>
    <name evidence="1" type="ORF">MANES_01G169950v8</name>
</gene>